<dbReference type="InterPro" id="IPR002336">
    <property type="entry name" value="Erythrocruorin"/>
</dbReference>
<evidence type="ECO:0000256" key="1">
    <source>
        <dbReference type="ARBA" id="ARBA00022448"/>
    </source>
</evidence>
<dbReference type="InterPro" id="IPR014610">
    <property type="entry name" value="Haemoglobin_extracell"/>
</dbReference>
<dbReference type="Gene3D" id="1.10.490.10">
    <property type="entry name" value="Globins"/>
    <property type="match status" value="1"/>
</dbReference>
<dbReference type="PROSITE" id="PS01033">
    <property type="entry name" value="GLOBIN"/>
    <property type="match status" value="1"/>
</dbReference>
<evidence type="ECO:0000259" key="11">
    <source>
        <dbReference type="PROSITE" id="PS01033"/>
    </source>
</evidence>
<evidence type="ECO:0000256" key="5">
    <source>
        <dbReference type="ARBA" id="ARBA00023004"/>
    </source>
</evidence>
<keyword evidence="8" id="KW-1015">Disulfide bond</keyword>
<keyword evidence="2 6" id="KW-0349">Heme</keyword>
<evidence type="ECO:0000256" key="7">
    <source>
        <dbReference type="PIRSR" id="PIRSR036517-1"/>
    </source>
</evidence>
<comment type="similarity">
    <text evidence="6 9">Belongs to the globin family.</text>
</comment>
<evidence type="ECO:0000313" key="12">
    <source>
        <dbReference type="EMBL" id="QQO51922.1"/>
    </source>
</evidence>
<dbReference type="GO" id="GO:0005833">
    <property type="term" value="C:hemoglobin complex"/>
    <property type="evidence" value="ECO:0007669"/>
    <property type="project" value="UniProtKB-UniRule"/>
</dbReference>
<dbReference type="InterPro" id="IPR012292">
    <property type="entry name" value="Globin/Proto"/>
</dbReference>
<evidence type="ECO:0000256" key="8">
    <source>
        <dbReference type="PIRSR" id="PIRSR036517-2"/>
    </source>
</evidence>
<dbReference type="InterPro" id="IPR044399">
    <property type="entry name" value="Mb-like_M"/>
</dbReference>
<dbReference type="GO" id="GO:0020037">
    <property type="term" value="F:heme binding"/>
    <property type="evidence" value="ECO:0007669"/>
    <property type="project" value="UniProtKB-UniRule"/>
</dbReference>
<reference evidence="12" key="1">
    <citation type="journal article" date="2020" name="BMC Evol. Biol.">
        <title>Globins in the marine annelid Platynereis dumerilii shed new light on hemoglobin evolution in bilaterians.</title>
        <authorList>
            <person name="Song S."/>
            <person name="Starunov V."/>
            <person name="Bailly X."/>
            <person name="Ruta C."/>
            <person name="Kerner P."/>
            <person name="Cornelissen A.J.M."/>
            <person name="Balavoine G."/>
        </authorList>
    </citation>
    <scope>NUCLEOTIDE SEQUENCE</scope>
</reference>
<keyword evidence="5 6" id="KW-0408">Iron</keyword>
<evidence type="ECO:0000256" key="4">
    <source>
        <dbReference type="ARBA" id="ARBA00022723"/>
    </source>
</evidence>
<feature type="domain" description="Globin" evidence="11">
    <location>
        <begin position="20"/>
        <end position="162"/>
    </location>
</feature>
<keyword evidence="3 6" id="KW-0561">Oxygen transport</keyword>
<dbReference type="SUPFAM" id="SSF46458">
    <property type="entry name" value="Globin-like"/>
    <property type="match status" value="1"/>
</dbReference>
<evidence type="ECO:0000256" key="10">
    <source>
        <dbReference type="SAM" id="SignalP"/>
    </source>
</evidence>
<accession>A0A7T8CMJ7</accession>
<evidence type="ECO:0000256" key="6">
    <source>
        <dbReference type="PIRNR" id="PIRNR036517"/>
    </source>
</evidence>
<dbReference type="InterPro" id="IPR000971">
    <property type="entry name" value="Globin"/>
</dbReference>
<dbReference type="EMBL" id="MT701030">
    <property type="protein sequence ID" value="QQO51922.1"/>
    <property type="molecule type" value="mRNA"/>
</dbReference>
<feature type="binding site" description="proximal binding residue" evidence="7">
    <location>
        <position position="113"/>
    </location>
    <ligand>
        <name>heme b</name>
        <dbReference type="ChEBI" id="CHEBI:60344"/>
    </ligand>
    <ligandPart>
        <name>Fe</name>
        <dbReference type="ChEBI" id="CHEBI:18248"/>
    </ligandPart>
</feature>
<dbReference type="InterPro" id="IPR009050">
    <property type="entry name" value="Globin-like_sf"/>
</dbReference>
<dbReference type="GO" id="GO:0019825">
    <property type="term" value="F:oxygen binding"/>
    <property type="evidence" value="ECO:0007669"/>
    <property type="project" value="UniProtKB-UniRule"/>
</dbReference>
<dbReference type="PIRSF" id="PIRSF036517">
    <property type="entry name" value="Ext_hemo"/>
    <property type="match status" value="1"/>
</dbReference>
<organism evidence="12">
    <name type="scientific">Platynereis dumerilii</name>
    <name type="common">Dumeril's clam worm</name>
    <dbReference type="NCBI Taxonomy" id="6359"/>
    <lineage>
        <taxon>Eukaryota</taxon>
        <taxon>Metazoa</taxon>
        <taxon>Spiralia</taxon>
        <taxon>Lophotrochozoa</taxon>
        <taxon>Annelida</taxon>
        <taxon>Polychaeta</taxon>
        <taxon>Errantia</taxon>
        <taxon>Phyllodocida</taxon>
        <taxon>Nereididae</taxon>
        <taxon>Platynereis</taxon>
    </lineage>
</organism>
<dbReference type="GO" id="GO:0005506">
    <property type="term" value="F:iron ion binding"/>
    <property type="evidence" value="ECO:0007669"/>
    <property type="project" value="UniProtKB-UniRule"/>
</dbReference>
<evidence type="ECO:0000256" key="9">
    <source>
        <dbReference type="RuleBase" id="RU000356"/>
    </source>
</evidence>
<dbReference type="CDD" id="cd01040">
    <property type="entry name" value="Mb-like"/>
    <property type="match status" value="1"/>
</dbReference>
<feature type="chain" id="PRO_5031159348" description="Extracellular globin" evidence="10">
    <location>
        <begin position="19"/>
        <end position="162"/>
    </location>
</feature>
<keyword evidence="1 6" id="KW-0813">Transport</keyword>
<keyword evidence="10" id="KW-0732">Signal</keyword>
<dbReference type="GO" id="GO:0005344">
    <property type="term" value="F:oxygen carrier activity"/>
    <property type="evidence" value="ECO:0007669"/>
    <property type="project" value="UniProtKB-UniRule"/>
</dbReference>
<dbReference type="PRINTS" id="PR00611">
    <property type="entry name" value="ERYTHCRUORIN"/>
</dbReference>
<dbReference type="Pfam" id="PF00042">
    <property type="entry name" value="Globin"/>
    <property type="match status" value="1"/>
</dbReference>
<protein>
    <recommendedName>
        <fullName evidence="6">Extracellular globin</fullName>
    </recommendedName>
</protein>
<keyword evidence="4 6" id="KW-0479">Metal-binding</keyword>
<sequence>MNNLVILVGLLCLGLTSATKCGPLQRLKVKQQWAKAYGVGHERLELGIALWKSIFAQDPESRSIFTRVHGDDVRHPAFEAHIARVFNGFDRIISSLTDEDVLQAQLAHLKAQHIKLGISAHHFKLMRTGLSYVLPAQLGRCFDKEAWGSCWDEVIYPGIKSL</sequence>
<name>A0A7T8CMJ7_PLADU</name>
<dbReference type="AlphaFoldDB" id="A0A7T8CMJ7"/>
<feature type="signal peptide" evidence="10">
    <location>
        <begin position="1"/>
        <end position="18"/>
    </location>
</feature>
<feature type="disulfide bond" evidence="8">
    <location>
        <begin position="21"/>
        <end position="150"/>
    </location>
</feature>
<evidence type="ECO:0000256" key="2">
    <source>
        <dbReference type="ARBA" id="ARBA00022617"/>
    </source>
</evidence>
<evidence type="ECO:0000256" key="3">
    <source>
        <dbReference type="ARBA" id="ARBA00022621"/>
    </source>
</evidence>
<dbReference type="SMR" id="A0A7T8CMJ7"/>
<dbReference type="GO" id="GO:0005576">
    <property type="term" value="C:extracellular region"/>
    <property type="evidence" value="ECO:0007669"/>
    <property type="project" value="UniProtKB-UniRule"/>
</dbReference>
<proteinExistence type="evidence at transcript level"/>